<name>A0A4Q7MVW8_9BACT</name>
<dbReference type="Pfam" id="PF11306">
    <property type="entry name" value="DUF3108"/>
    <property type="match status" value="1"/>
</dbReference>
<accession>A0A4Q7MVW8</accession>
<gene>
    <name evidence="2" type="ORF">EV199_3111</name>
</gene>
<feature type="chain" id="PRO_5020926268" evidence="1">
    <location>
        <begin position="22"/>
        <end position="264"/>
    </location>
</feature>
<evidence type="ECO:0000256" key="1">
    <source>
        <dbReference type="SAM" id="SignalP"/>
    </source>
</evidence>
<sequence>MKLYRTGLLAILIMASFPLEAGNGFCNLRNSSFAAGEQITFKVFYTVVGAYFGAGEATFNTTLERLNNKPVYHIVGDGKTYSFYDKFFKVRDKYETYVDTATLQPYRFIRNIDEGGYKKYEHVTFNKTTNTAVTNNGVFKTPECVQDVLSAIFYARNIDFNSLKPNDKITFSLFLDNEVYEMYIRYLGKETVKTKYGKFRAIKFKPLLIKGTIFEGGEKMTVWVSDDANRIPVRIESPISVGSVKVDMISYRNLRHKLSSLVSL</sequence>
<evidence type="ECO:0000313" key="3">
    <source>
        <dbReference type="Proteomes" id="UP000293874"/>
    </source>
</evidence>
<keyword evidence="1" id="KW-0732">Signal</keyword>
<dbReference type="OrthoDB" id="9808473at2"/>
<keyword evidence="3" id="KW-1185">Reference proteome</keyword>
<feature type="signal peptide" evidence="1">
    <location>
        <begin position="1"/>
        <end position="21"/>
    </location>
</feature>
<proteinExistence type="predicted"/>
<dbReference type="Proteomes" id="UP000293874">
    <property type="component" value="Unassembled WGS sequence"/>
</dbReference>
<dbReference type="EMBL" id="SGXA01000002">
    <property type="protein sequence ID" value="RZS71210.1"/>
    <property type="molecule type" value="Genomic_DNA"/>
</dbReference>
<organism evidence="2 3">
    <name type="scientific">Pseudobacter ginsenosidimutans</name>
    <dbReference type="NCBI Taxonomy" id="661488"/>
    <lineage>
        <taxon>Bacteria</taxon>
        <taxon>Pseudomonadati</taxon>
        <taxon>Bacteroidota</taxon>
        <taxon>Chitinophagia</taxon>
        <taxon>Chitinophagales</taxon>
        <taxon>Chitinophagaceae</taxon>
        <taxon>Pseudobacter</taxon>
    </lineage>
</organism>
<dbReference type="AlphaFoldDB" id="A0A4Q7MVW8"/>
<protein>
    <submittedName>
        <fullName evidence="2">Uncharacterized protein DUF3108</fullName>
    </submittedName>
</protein>
<dbReference type="InterPro" id="IPR021457">
    <property type="entry name" value="DUF3108"/>
</dbReference>
<reference evidence="2 3" key="1">
    <citation type="submission" date="2019-02" db="EMBL/GenBank/DDBJ databases">
        <title>Genomic Encyclopedia of Type Strains, Phase IV (KMG-IV): sequencing the most valuable type-strain genomes for metagenomic binning, comparative biology and taxonomic classification.</title>
        <authorList>
            <person name="Goeker M."/>
        </authorList>
    </citation>
    <scope>NUCLEOTIDE SEQUENCE [LARGE SCALE GENOMIC DNA]</scope>
    <source>
        <strain evidence="2 3">DSM 18116</strain>
    </source>
</reference>
<evidence type="ECO:0000313" key="2">
    <source>
        <dbReference type="EMBL" id="RZS71210.1"/>
    </source>
</evidence>
<comment type="caution">
    <text evidence="2">The sequence shown here is derived from an EMBL/GenBank/DDBJ whole genome shotgun (WGS) entry which is preliminary data.</text>
</comment>
<dbReference type="RefSeq" id="WP_130541737.1">
    <property type="nucleotide sequence ID" value="NZ_CP042431.1"/>
</dbReference>